<proteinExistence type="predicted"/>
<reference evidence="2" key="1">
    <citation type="journal article" date="2006" name="PLoS Biol.">
        <title>Macronuclear genome sequence of the ciliate Tetrahymena thermophila, a model eukaryote.</title>
        <authorList>
            <person name="Eisen J.A."/>
            <person name="Coyne R.S."/>
            <person name="Wu M."/>
            <person name="Wu D."/>
            <person name="Thiagarajan M."/>
            <person name="Wortman J.R."/>
            <person name="Badger J.H."/>
            <person name="Ren Q."/>
            <person name="Amedeo P."/>
            <person name="Jones K.M."/>
            <person name="Tallon L.J."/>
            <person name="Delcher A.L."/>
            <person name="Salzberg S.L."/>
            <person name="Silva J.C."/>
            <person name="Haas B.J."/>
            <person name="Majoros W.H."/>
            <person name="Farzad M."/>
            <person name="Carlton J.M."/>
            <person name="Smith R.K. Jr."/>
            <person name="Garg J."/>
            <person name="Pearlman R.E."/>
            <person name="Karrer K.M."/>
            <person name="Sun L."/>
            <person name="Manning G."/>
            <person name="Elde N.C."/>
            <person name="Turkewitz A.P."/>
            <person name="Asai D.J."/>
            <person name="Wilkes D.E."/>
            <person name="Wang Y."/>
            <person name="Cai H."/>
            <person name="Collins K."/>
            <person name="Stewart B.A."/>
            <person name="Lee S.R."/>
            <person name="Wilamowska K."/>
            <person name="Weinberg Z."/>
            <person name="Ruzzo W.L."/>
            <person name="Wloga D."/>
            <person name="Gaertig J."/>
            <person name="Frankel J."/>
            <person name="Tsao C.-C."/>
            <person name="Gorovsky M.A."/>
            <person name="Keeling P.J."/>
            <person name="Waller R.F."/>
            <person name="Patron N.J."/>
            <person name="Cherry J.M."/>
            <person name="Stover N.A."/>
            <person name="Krieger C.J."/>
            <person name="del Toro C."/>
            <person name="Ryder H.F."/>
            <person name="Williamson S.C."/>
            <person name="Barbeau R.A."/>
            <person name="Hamilton E.P."/>
            <person name="Orias E."/>
        </authorList>
    </citation>
    <scope>NUCLEOTIDE SEQUENCE [LARGE SCALE GENOMIC DNA]</scope>
    <source>
        <strain evidence="2">SB210</strain>
    </source>
</reference>
<dbReference type="RefSeq" id="XP_012650807.1">
    <property type="nucleotide sequence ID" value="XM_012795353.1"/>
</dbReference>
<evidence type="ECO:0000313" key="1">
    <source>
        <dbReference type="EMBL" id="EWS76639.1"/>
    </source>
</evidence>
<protein>
    <submittedName>
        <fullName evidence="1">Transmembrane protein, putative</fullName>
    </submittedName>
</protein>
<dbReference type="Proteomes" id="UP000009168">
    <property type="component" value="Unassembled WGS sequence"/>
</dbReference>
<dbReference type="AlphaFoldDB" id="W7XLP3"/>
<accession>W7XLP3</accession>
<organism evidence="1 2">
    <name type="scientific">Tetrahymena thermophila (strain SB210)</name>
    <dbReference type="NCBI Taxonomy" id="312017"/>
    <lineage>
        <taxon>Eukaryota</taxon>
        <taxon>Sar</taxon>
        <taxon>Alveolata</taxon>
        <taxon>Ciliophora</taxon>
        <taxon>Intramacronucleata</taxon>
        <taxon>Oligohymenophorea</taxon>
        <taxon>Hymenostomatida</taxon>
        <taxon>Tetrahymenina</taxon>
        <taxon>Tetrahymenidae</taxon>
        <taxon>Tetrahymena</taxon>
    </lineage>
</organism>
<dbReference type="GeneID" id="24437796"/>
<name>W7XLP3_TETTS</name>
<evidence type="ECO:0000313" key="2">
    <source>
        <dbReference type="Proteomes" id="UP000009168"/>
    </source>
</evidence>
<keyword evidence="2" id="KW-1185">Reference proteome</keyword>
<keyword evidence="1" id="KW-0812">Transmembrane</keyword>
<keyword evidence="1" id="KW-0472">Membrane</keyword>
<dbReference type="KEGG" id="tet:TTHERM_000198509"/>
<dbReference type="EMBL" id="GG662857">
    <property type="protein sequence ID" value="EWS76639.1"/>
    <property type="molecule type" value="Genomic_DNA"/>
</dbReference>
<dbReference type="InParanoid" id="W7XLP3"/>
<sequence length="102" mass="12261">MDLKSIYYVKCWIIIRSLHQANIIYLNNLQFILIGVKKNLMMLKKVNEQVSLSCEFTEYPGQHQLHSRNEQLELNLQAQEKQFIFSFSYVLLEQNLMQLYLF</sequence>
<gene>
    <name evidence="1" type="ORF">TTHERM_000198509</name>
</gene>